<dbReference type="AlphaFoldDB" id="A0A139GTU4"/>
<feature type="compositionally biased region" description="Polar residues" evidence="1">
    <location>
        <begin position="155"/>
        <end position="169"/>
    </location>
</feature>
<feature type="compositionally biased region" description="Basic residues" evidence="1">
    <location>
        <begin position="575"/>
        <end position="586"/>
    </location>
</feature>
<evidence type="ECO:0000256" key="1">
    <source>
        <dbReference type="SAM" id="MobiDB-lite"/>
    </source>
</evidence>
<dbReference type="PANTHER" id="PTHR38887:SF1">
    <property type="entry name" value="RAS MODIFICATION PROTEIN ERF4"/>
    <property type="match status" value="1"/>
</dbReference>
<feature type="compositionally biased region" description="Basic and acidic residues" evidence="1">
    <location>
        <begin position="22"/>
        <end position="32"/>
    </location>
</feature>
<reference evidence="2 3" key="1">
    <citation type="submission" date="2015-07" db="EMBL/GenBank/DDBJ databases">
        <title>Comparative genomics of the Sigatoka disease complex on banana suggests a link between parallel evolutionary changes in Pseudocercospora fijiensis and Pseudocercospora eumusae and increased virulence on the banana host.</title>
        <authorList>
            <person name="Chang T.-C."/>
            <person name="Salvucci A."/>
            <person name="Crous P.W."/>
            <person name="Stergiopoulos I."/>
        </authorList>
    </citation>
    <scope>NUCLEOTIDE SEQUENCE [LARGE SCALE GENOMIC DNA]</scope>
    <source>
        <strain evidence="2 3">CBS 114824</strain>
    </source>
</reference>
<feature type="compositionally biased region" description="Polar residues" evidence="1">
    <location>
        <begin position="39"/>
        <end position="48"/>
    </location>
</feature>
<dbReference type="EMBL" id="LFZN01000431">
    <property type="protein sequence ID" value="KXS93614.1"/>
    <property type="molecule type" value="Genomic_DNA"/>
</dbReference>
<dbReference type="OrthoDB" id="3433125at2759"/>
<feature type="compositionally biased region" description="Basic and acidic residues" evidence="1">
    <location>
        <begin position="450"/>
        <end position="483"/>
    </location>
</feature>
<dbReference type="InterPro" id="IPR053221">
    <property type="entry name" value="Burnettramic_acid_biosynth"/>
</dbReference>
<evidence type="ECO:0000313" key="3">
    <source>
        <dbReference type="Proteomes" id="UP000070133"/>
    </source>
</evidence>
<feature type="region of interest" description="Disordered" evidence="1">
    <location>
        <begin position="155"/>
        <end position="179"/>
    </location>
</feature>
<proteinExistence type="predicted"/>
<feature type="compositionally biased region" description="Acidic residues" evidence="1">
    <location>
        <begin position="101"/>
        <end position="121"/>
    </location>
</feature>
<feature type="region of interest" description="Disordered" evidence="1">
    <location>
        <begin position="521"/>
        <end position="595"/>
    </location>
</feature>
<keyword evidence="3" id="KW-1185">Reference proteome</keyword>
<evidence type="ECO:0000313" key="2">
    <source>
        <dbReference type="EMBL" id="KXS93614.1"/>
    </source>
</evidence>
<sequence>MGDRQRKGLFGLIGSGIGMAAEYHEHRKEQKQARAAATEEQTSQPTADSTRRAEAPSTDLPPAYADATRSSEWTLEAGPSASGEKRRSIGPNDLTDPESFSSDEESTEDDEEIWELDDAFTPEDSKDGLPSYEESEATKQLEPTIDLVRDVMGTSAAQKPAQSNCSRPQNPLPCPVIIPQRRPRKKSRGFVRAYAPVLQNAGIDQDTFLAFLKNFHRSSQAHPVLPIIQVAAGIAGFVPGVIAMAVTTGVQIGAKVASETQERYKTNTFLDKMNQELFQPAGLYAMIVKYKSDAEVEESARRTGLISSLIKPAIVDLSTNQVIAKYSGERSSGGGMSSRMQNLRLSSTTSSGQLSLPECAPLVFPAIDEKYTSTSGPETFKDKTKDAQRFLSEYLDRRAQMQYASQGSNPEQLTVPQGQRDFTNSLADPNHSMHSGGLVALVSGGNLTPGRDKREGKIERREEKNARREDRRGKRRERREGERRSRHRHHHEYNHGYDAESGYGRGGFGRGRGGFGCSRGRFEGVRRGRGGYGDFGSGRGHDGYNRNRGLDDEAEDGDDIAGSSSPSRADAYERRSRRGRRDRRQRGGGGPIRTVKRGMREDVLYLMIVNMPSDAELAEAREELARAKEHA</sequence>
<feature type="compositionally biased region" description="Basic and acidic residues" evidence="1">
    <location>
        <begin position="539"/>
        <end position="551"/>
    </location>
</feature>
<gene>
    <name evidence="2" type="ORF">AC578_5919</name>
</gene>
<feature type="region of interest" description="Disordered" evidence="1">
    <location>
        <begin position="402"/>
        <end position="504"/>
    </location>
</feature>
<comment type="caution">
    <text evidence="2">The sequence shown here is derived from an EMBL/GenBank/DDBJ whole genome shotgun (WGS) entry which is preliminary data.</text>
</comment>
<dbReference type="PANTHER" id="PTHR38887">
    <property type="entry name" value="CHROMOSOME 21, WHOLE GENOME SHOTGUN SEQUENCE"/>
    <property type="match status" value="1"/>
</dbReference>
<dbReference type="Proteomes" id="UP000070133">
    <property type="component" value="Unassembled WGS sequence"/>
</dbReference>
<organism evidence="2 3">
    <name type="scientific">Pseudocercospora eumusae</name>
    <dbReference type="NCBI Taxonomy" id="321146"/>
    <lineage>
        <taxon>Eukaryota</taxon>
        <taxon>Fungi</taxon>
        <taxon>Dikarya</taxon>
        <taxon>Ascomycota</taxon>
        <taxon>Pezizomycotina</taxon>
        <taxon>Dothideomycetes</taxon>
        <taxon>Dothideomycetidae</taxon>
        <taxon>Mycosphaerellales</taxon>
        <taxon>Mycosphaerellaceae</taxon>
        <taxon>Pseudocercospora</taxon>
    </lineage>
</organism>
<accession>A0A139GTU4</accession>
<protein>
    <submittedName>
        <fullName evidence="2">Uncharacterized protein</fullName>
    </submittedName>
</protein>
<name>A0A139GTU4_9PEZI</name>
<feature type="compositionally biased region" description="Polar residues" evidence="1">
    <location>
        <begin position="402"/>
        <end position="427"/>
    </location>
</feature>
<feature type="region of interest" description="Disordered" evidence="1">
    <location>
        <begin position="21"/>
        <end position="143"/>
    </location>
</feature>